<name>F7L180_9FUSO</name>
<keyword evidence="2" id="KW-0231">Viral genome packaging</keyword>
<dbReference type="PANTHER" id="PTHR41328:SF2">
    <property type="entry name" value="TERMINASE SMALL SUBUNIT"/>
    <property type="match status" value="1"/>
</dbReference>
<dbReference type="Pfam" id="PF03592">
    <property type="entry name" value="Terminase_2"/>
    <property type="match status" value="1"/>
</dbReference>
<dbReference type="RefSeq" id="WP_008693598.1">
    <property type="nucleotide sequence ID" value="NZ_GL945393.1"/>
</dbReference>
<dbReference type="Proteomes" id="UP000004160">
    <property type="component" value="Unassembled WGS sequence"/>
</dbReference>
<evidence type="ECO:0000256" key="2">
    <source>
        <dbReference type="ARBA" id="ARBA00023219"/>
    </source>
</evidence>
<keyword evidence="1" id="KW-1188">Viral release from host cell</keyword>
<sequence>MKRLTKQDLFVEEYLKDLNGTQAYIRAGYKVKDENSAAVMANRLLRNVKIQEKIQAAMKEREKRTEITQDRVLNEIANLAFTDRTGIVNLNNNRVIIKNFDELSPEQKACISGVKETKFGIEVTFYNKEKALEMLGRHLGMFTEKLEVKGELKTEDPFKGLSTKELKKVIFGGDK</sequence>
<dbReference type="GO" id="GO:0051276">
    <property type="term" value="P:chromosome organization"/>
    <property type="evidence" value="ECO:0007669"/>
    <property type="project" value="InterPro"/>
</dbReference>
<dbReference type="InterPro" id="IPR005335">
    <property type="entry name" value="Terminase_ssu"/>
</dbReference>
<dbReference type="HOGENOM" id="CLU_064914_2_1_0"/>
<dbReference type="InterPro" id="IPR038713">
    <property type="entry name" value="Terminase_Gp1_N_sf"/>
</dbReference>
<accession>F7L180</accession>
<proteinExistence type="predicted"/>
<dbReference type="InterPro" id="IPR052404">
    <property type="entry name" value="SPP1-like_terminase"/>
</dbReference>
<evidence type="ECO:0000313" key="3">
    <source>
        <dbReference type="EMBL" id="EGN66632.1"/>
    </source>
</evidence>
<organism evidence="3 4">
    <name type="scientific">Fusobacterium animalis 11_3_2</name>
    <dbReference type="NCBI Taxonomy" id="457403"/>
    <lineage>
        <taxon>Bacteria</taxon>
        <taxon>Fusobacteriati</taxon>
        <taxon>Fusobacteriota</taxon>
        <taxon>Fusobacteriia</taxon>
        <taxon>Fusobacteriales</taxon>
        <taxon>Fusobacteriaceae</taxon>
        <taxon>Fusobacterium</taxon>
    </lineage>
</organism>
<protein>
    <submittedName>
        <fullName evidence="3">Phage Terminase Small Subunit</fullName>
    </submittedName>
</protein>
<evidence type="ECO:0000256" key="1">
    <source>
        <dbReference type="ARBA" id="ARBA00022612"/>
    </source>
</evidence>
<dbReference type="Gene3D" id="1.10.10.1400">
    <property type="entry name" value="Terminase, small subunit, N-terminal DNA-binding domain, HTH motif"/>
    <property type="match status" value="1"/>
</dbReference>
<keyword evidence="4" id="KW-1185">Reference proteome</keyword>
<evidence type="ECO:0000313" key="4">
    <source>
        <dbReference type="Proteomes" id="UP000004160"/>
    </source>
</evidence>
<dbReference type="PATRIC" id="fig|457403.8.peg.1615"/>
<dbReference type="AlphaFoldDB" id="F7L180"/>
<gene>
    <name evidence="3" type="ORF">HMPREF0401_01601</name>
</gene>
<dbReference type="PANTHER" id="PTHR41328">
    <property type="entry name" value="TERMINASE SMALL SUBUNIT-RELATED"/>
    <property type="match status" value="1"/>
</dbReference>
<dbReference type="EMBL" id="ACUO01000022">
    <property type="protein sequence ID" value="EGN66632.1"/>
    <property type="molecule type" value="Genomic_DNA"/>
</dbReference>
<reference evidence="3" key="1">
    <citation type="submission" date="2011-05" db="EMBL/GenBank/DDBJ databases">
        <title>The Genome Sequence of Fusobacterium sp. 11_3_2.</title>
        <authorList>
            <consortium name="The Broad Institute Genome Sequencing Platform"/>
            <person name="Earl A."/>
            <person name="Ward D."/>
            <person name="Feldgarden M."/>
            <person name="Gevers D."/>
            <person name="Sibley C.D."/>
            <person name="White A.P."/>
            <person name="Crowley S."/>
            <person name="Surette M."/>
            <person name="Strauss J.C."/>
            <person name="Ambrose C.E."/>
            <person name="Allen-Vercoe E."/>
            <person name="Young S.K."/>
            <person name="Zeng Q."/>
            <person name="Gargeya S."/>
            <person name="Fitzgerald M."/>
            <person name="Haas B."/>
            <person name="Abouelleil A."/>
            <person name="Alvarado L."/>
            <person name="Arachchi H.M."/>
            <person name="Berlin A."/>
            <person name="Brown A."/>
            <person name="Chapman S.B."/>
            <person name="Chen Z."/>
            <person name="Dunbar C."/>
            <person name="Freedman E."/>
            <person name="Gearin G."/>
            <person name="Gellesch M."/>
            <person name="Goldberg J."/>
            <person name="Griggs A."/>
            <person name="Gujja S."/>
            <person name="Heiman D."/>
            <person name="Howarth C."/>
            <person name="Larson L."/>
            <person name="Lui A."/>
            <person name="MacDonald P.J.P."/>
            <person name="Mehta T."/>
            <person name="Montmayeur A."/>
            <person name="Murphy C."/>
            <person name="Neiman D."/>
            <person name="Pearson M."/>
            <person name="Priest M."/>
            <person name="Roberts A."/>
            <person name="Saif S."/>
            <person name="Shea T."/>
            <person name="Shenoy N."/>
            <person name="Sisk P."/>
            <person name="Stolte C."/>
            <person name="Sykes S."/>
            <person name="Wortman J."/>
            <person name="Nusbaum C."/>
            <person name="Birren B."/>
        </authorList>
    </citation>
    <scope>NUCLEOTIDE SEQUENCE [LARGE SCALE GENOMIC DNA]</scope>
    <source>
        <strain evidence="3">11_3_2</strain>
    </source>
</reference>
<comment type="caution">
    <text evidence="3">The sequence shown here is derived from an EMBL/GenBank/DDBJ whole genome shotgun (WGS) entry which is preliminary data.</text>
</comment>